<gene>
    <name evidence="10" type="ORF">K1J50_04450</name>
</gene>
<evidence type="ECO:0000256" key="2">
    <source>
        <dbReference type="ARBA" id="ARBA00022559"/>
    </source>
</evidence>
<dbReference type="PIRSF" id="PIRSF000239">
    <property type="entry name" value="AHPC"/>
    <property type="match status" value="1"/>
</dbReference>
<evidence type="ECO:0000313" key="11">
    <source>
        <dbReference type="Proteomes" id="UP001519924"/>
    </source>
</evidence>
<dbReference type="InterPro" id="IPR036249">
    <property type="entry name" value="Thioredoxin-like_sf"/>
</dbReference>
<evidence type="ECO:0000313" key="10">
    <source>
        <dbReference type="EMBL" id="MBW8268729.1"/>
    </source>
</evidence>
<comment type="similarity">
    <text evidence="1">Belongs to the peroxiredoxin family. AhpC/Prx1 subfamily.</text>
</comment>
<proteinExistence type="inferred from homology"/>
<evidence type="ECO:0000256" key="3">
    <source>
        <dbReference type="ARBA" id="ARBA00022862"/>
    </source>
</evidence>
<dbReference type="InterPro" id="IPR024706">
    <property type="entry name" value="Peroxiredoxin_AhpC-typ"/>
</dbReference>
<comment type="function">
    <text evidence="8">Thiol-specific peroxidase that catalyzes the reduction of hydrogen peroxide and organic hydroperoxides to water and alcohols, respectively. Plays a role in cell protection against oxidative stress by detoxifying peroxides.</text>
</comment>
<dbReference type="InterPro" id="IPR013766">
    <property type="entry name" value="Thioredoxin_domain"/>
</dbReference>
<evidence type="ECO:0000256" key="7">
    <source>
        <dbReference type="ARBA" id="ARBA00032824"/>
    </source>
</evidence>
<dbReference type="EMBL" id="JAHZUY010000006">
    <property type="protein sequence ID" value="MBW8268729.1"/>
    <property type="molecule type" value="Genomic_DNA"/>
</dbReference>
<dbReference type="InterPro" id="IPR045020">
    <property type="entry name" value="PRX_1cys"/>
</dbReference>
<name>A0ABS7EZS1_9PROT</name>
<evidence type="ECO:0000256" key="1">
    <source>
        <dbReference type="ARBA" id="ARBA00009796"/>
    </source>
</evidence>
<keyword evidence="5" id="KW-0676">Redox-active center</keyword>
<dbReference type="Proteomes" id="UP001519924">
    <property type="component" value="Unassembled WGS sequence"/>
</dbReference>
<feature type="domain" description="Thioredoxin" evidence="9">
    <location>
        <begin position="3"/>
        <end position="168"/>
    </location>
</feature>
<evidence type="ECO:0000256" key="4">
    <source>
        <dbReference type="ARBA" id="ARBA00023002"/>
    </source>
</evidence>
<keyword evidence="4" id="KW-0560">Oxidoreductase</keyword>
<keyword evidence="2" id="KW-0575">Peroxidase</keyword>
<dbReference type="RefSeq" id="WP_220116232.1">
    <property type="nucleotide sequence ID" value="NZ_JAHZUY010000006.1"/>
</dbReference>
<dbReference type="CDD" id="cd03016">
    <property type="entry name" value="PRX_1cys"/>
    <property type="match status" value="1"/>
</dbReference>
<accession>A0ABS7EZS1</accession>
<evidence type="ECO:0000256" key="6">
    <source>
        <dbReference type="ARBA" id="ARBA00025719"/>
    </source>
</evidence>
<comment type="similarity">
    <text evidence="6">Belongs to the peroxiredoxin family. Prx6 subfamily.</text>
</comment>
<dbReference type="Pfam" id="PF00578">
    <property type="entry name" value="AhpC-TSA"/>
    <property type="match status" value="1"/>
</dbReference>
<dbReference type="Pfam" id="PF10417">
    <property type="entry name" value="1-cysPrx_C"/>
    <property type="match status" value="1"/>
</dbReference>
<dbReference type="SUPFAM" id="SSF52833">
    <property type="entry name" value="Thioredoxin-like"/>
    <property type="match status" value="1"/>
</dbReference>
<dbReference type="PANTHER" id="PTHR10681">
    <property type="entry name" value="THIOREDOXIN PEROXIDASE"/>
    <property type="match status" value="1"/>
</dbReference>
<dbReference type="InterPro" id="IPR019479">
    <property type="entry name" value="Peroxiredoxin_C"/>
</dbReference>
<dbReference type="InterPro" id="IPR000866">
    <property type="entry name" value="AhpC/TSA"/>
</dbReference>
<protein>
    <recommendedName>
        <fullName evidence="7">Thioredoxin peroxidase</fullName>
    </recommendedName>
</protein>
<evidence type="ECO:0000256" key="5">
    <source>
        <dbReference type="ARBA" id="ARBA00023284"/>
    </source>
</evidence>
<dbReference type="Gene3D" id="3.40.30.10">
    <property type="entry name" value="Glutaredoxin"/>
    <property type="match status" value="1"/>
</dbReference>
<evidence type="ECO:0000259" key="9">
    <source>
        <dbReference type="PROSITE" id="PS51352"/>
    </source>
</evidence>
<keyword evidence="11" id="KW-1185">Reference proteome</keyword>
<organism evidence="10 11">
    <name type="scientific">Caldovatus aquaticus</name>
    <dbReference type="NCBI Taxonomy" id="2865671"/>
    <lineage>
        <taxon>Bacteria</taxon>
        <taxon>Pseudomonadati</taxon>
        <taxon>Pseudomonadota</taxon>
        <taxon>Alphaproteobacteria</taxon>
        <taxon>Acetobacterales</taxon>
        <taxon>Roseomonadaceae</taxon>
        <taxon>Caldovatus</taxon>
    </lineage>
</organism>
<reference evidence="10 11" key="1">
    <citation type="submission" date="2021-08" db="EMBL/GenBank/DDBJ databases">
        <title>Caldovatus sediminis gen. nov., sp. nov., a moderately thermophilic bacterium isolated from a hot spring.</title>
        <authorList>
            <person name="Hu C.-J."/>
            <person name="Li W.-J."/>
            <person name="Xian W.-D."/>
        </authorList>
    </citation>
    <scope>NUCLEOTIDE SEQUENCE [LARGE SCALE GENOMIC DNA]</scope>
    <source>
        <strain evidence="10 11">SYSU G05006</strain>
    </source>
</reference>
<sequence>MALQLGQIAPDFEADTTMGRIRFHEWIGDSWCILFSHPKDFTPVCTTELGYMARLMPEFRKRNVKIVGLSVDPVESHKGWAKDIEDVMGAAPNYPMIGDPDLRISKLYGMLPATAGDTAEGRTPADNQTVRNVFVIGPDKQIKLIIAYPMSTGRNFDEILRVIDSLQLTAQRKVATPVNWKPGEKAIILATIPDEEAKKLFPQGWETKKPYLRYVDVNA</sequence>
<dbReference type="InterPro" id="IPR050217">
    <property type="entry name" value="Peroxiredoxin"/>
</dbReference>
<dbReference type="Gene3D" id="3.30.1020.10">
    <property type="entry name" value="Antioxidant, Horf6, Chain A, domain2"/>
    <property type="match status" value="1"/>
</dbReference>
<comment type="caution">
    <text evidence="10">The sequence shown here is derived from an EMBL/GenBank/DDBJ whole genome shotgun (WGS) entry which is preliminary data.</text>
</comment>
<dbReference type="PANTHER" id="PTHR10681:SF128">
    <property type="entry name" value="THIOREDOXIN-DEPENDENT PEROXIDE REDUCTASE, MITOCHONDRIAL"/>
    <property type="match status" value="1"/>
</dbReference>
<keyword evidence="3" id="KW-0049">Antioxidant</keyword>
<evidence type="ECO:0000256" key="8">
    <source>
        <dbReference type="ARBA" id="ARBA00037420"/>
    </source>
</evidence>
<dbReference type="PROSITE" id="PS51352">
    <property type="entry name" value="THIOREDOXIN_2"/>
    <property type="match status" value="1"/>
</dbReference>